<dbReference type="Pfam" id="PF12958">
    <property type="entry name" value="DUF3847"/>
    <property type="match status" value="1"/>
</dbReference>
<comment type="caution">
    <text evidence="2">The sequence shown here is derived from an EMBL/GenBank/DDBJ whole genome shotgun (WGS) entry which is preliminary data.</text>
</comment>
<dbReference type="Proteomes" id="UP000462501">
    <property type="component" value="Unassembled WGS sequence"/>
</dbReference>
<evidence type="ECO:0000313" key="2">
    <source>
        <dbReference type="EMBL" id="NDO37808.1"/>
    </source>
</evidence>
<accession>A0A845SSI7</accession>
<evidence type="ECO:0000256" key="1">
    <source>
        <dbReference type="SAM" id="Coils"/>
    </source>
</evidence>
<organism evidence="2 3">
    <name type="scientific">Anaerotruncus colihominis</name>
    <dbReference type="NCBI Taxonomy" id="169435"/>
    <lineage>
        <taxon>Bacteria</taxon>
        <taxon>Bacillati</taxon>
        <taxon>Bacillota</taxon>
        <taxon>Clostridia</taxon>
        <taxon>Eubacteriales</taxon>
        <taxon>Oscillospiraceae</taxon>
        <taxon>Anaerotruncus</taxon>
    </lineage>
</organism>
<dbReference type="EMBL" id="VIQT01000002">
    <property type="protein sequence ID" value="NDO37808.1"/>
    <property type="molecule type" value="Genomic_DNA"/>
</dbReference>
<dbReference type="InterPro" id="IPR024215">
    <property type="entry name" value="DUF3847"/>
</dbReference>
<feature type="coiled-coil region" evidence="1">
    <location>
        <begin position="13"/>
        <end position="40"/>
    </location>
</feature>
<proteinExistence type="predicted"/>
<evidence type="ECO:0000313" key="3">
    <source>
        <dbReference type="Proteomes" id="UP000462501"/>
    </source>
</evidence>
<sequence length="95" mass="10265">MDEGGTMNPLEEKRKVETELHQLQNRQKILLNKKANAERKARTHRLIERGAILESVFPAVAAMTGEEVGAFLLVLSRLPGAGEVAAKSAKTGDAG</sequence>
<protein>
    <submittedName>
        <fullName evidence="2">DUF3847 domain-containing protein</fullName>
    </submittedName>
</protein>
<dbReference type="AlphaFoldDB" id="A0A845SSI7"/>
<name>A0A845SSI7_9FIRM</name>
<gene>
    <name evidence="2" type="ORF">FMM72_00845</name>
</gene>
<keyword evidence="1" id="KW-0175">Coiled coil</keyword>
<reference evidence="2 3" key="1">
    <citation type="submission" date="2019-06" db="EMBL/GenBank/DDBJ databases">
        <title>Draft genome sequences of 15 bacterial species constituting the stable defined intestinal microbiota of the GM15 gnotobiotic mouse model.</title>
        <authorList>
            <person name="Elie C."/>
            <person name="Mathieu A."/>
            <person name="Saliou A."/>
            <person name="Darnaud M."/>
            <person name="Leulier F."/>
            <person name="Tamellini A."/>
        </authorList>
    </citation>
    <scope>NUCLEOTIDE SEQUENCE [LARGE SCALE GENOMIC DNA]</scope>
    <source>
        <strain evidence="2 3">JM4-15</strain>
    </source>
</reference>